<dbReference type="InterPro" id="IPR003593">
    <property type="entry name" value="AAA+_ATPase"/>
</dbReference>
<dbReference type="RefSeq" id="WP_083090667.1">
    <property type="nucleotide sequence ID" value="NZ_LXWF01000003.1"/>
</dbReference>
<evidence type="ECO:0000256" key="10">
    <source>
        <dbReference type="ARBA" id="ARBA00023204"/>
    </source>
</evidence>
<keyword evidence="8" id="KW-0267">Excision nuclease</keyword>
<sequence>MCIARTSQESCSPVVHPADHHQVIRITGARHNNLKNVSVEIPKRRLTVFTGVSGSGKSSLAFGVVAAESQRLINETYSAFVQGFMPHQDRPDVDAIEGLTSAIIVDQERLGANPRSTVGTATDALPMLRMLFARVGTPNLGSPTAFSFNQATVQATGARKVGDGKAEHVTFSRAGGMCNRCEGLGRTSQIDLAELFDENLTMNDEGFFKIPGFSASGWSARLYKESGLFPADVPVKDFTEEQLKEFLYKEPTKMKIAGINMTYEGLVPRIEKSMLSKDKEGMQPHIRAFVDRAVTFVPCPDCGGTRLSQAALASKVNGVNIAELCDMQVTDLLAWVRSQKIPEVAPLLTALEHLLDSMVTIGLGYIALSRSASSLSGGEAQRAKMVRHLGSPLTDVTYVFDEPTAGLHPHDVTKMNQLLLRLRDRGNTVLVVEHKPETIAIADHIIDMGPAAGSAGGTVVYAGEFAGLAQADTVTSRHFYDRQGLKDAVRPATGALQVTDATRNNLNKVSVKVPTGVLVTLTGVAGSGKSSLVAELMEQHDGGAERIIFIDQAPIRGSRRSNPATYTGLLEPIRKAFAKVNGVKPALFSANSEGACPECKGTGVIETQLGFMEKSTAMCEACEGKRFSPGVLEYRLGEKNISDVLALSAADALTFFSAKETKLAAATKILQRLVDVGLGYITLGQPLSTLSGGERQRIKLATHMAEAGGIYIFDEPTTGLHLADIQQFLTLLDQLVDAGTTVICVEHHQAVMAHSDHIVDMGPGAGHDGGTVVFEGSPHELLAAQTVTGQHLATYVESRA</sequence>
<protein>
    <recommendedName>
        <fullName evidence="12">UvrABC system protein A</fullName>
    </recommendedName>
    <alternativeName>
        <fullName evidence="13">Excinuclease ABC subunit A</fullName>
    </alternativeName>
</protein>
<comment type="subcellular location">
    <subcellularLocation>
        <location evidence="1">Cytoplasm</location>
    </subcellularLocation>
</comment>
<dbReference type="SUPFAM" id="SSF52540">
    <property type="entry name" value="P-loop containing nucleoside triphosphate hydrolases"/>
    <property type="match status" value="2"/>
</dbReference>
<keyword evidence="16" id="KW-1185">Reference proteome</keyword>
<comment type="caution">
    <text evidence="15">The sequence shown here is derived from an EMBL/GenBank/DDBJ whole genome shotgun (WGS) entry which is preliminary data.</text>
</comment>
<dbReference type="AlphaFoldDB" id="A0A1Y1RS47"/>
<comment type="similarity">
    <text evidence="11">Belongs to the ABC transporter superfamily. UvrA family.</text>
</comment>
<name>A0A1Y1RS47_9MICC</name>
<keyword evidence="4" id="KW-0547">Nucleotide-binding</keyword>
<feature type="domain" description="ABC transporter" evidence="14">
    <location>
        <begin position="179"/>
        <end position="475"/>
    </location>
</feature>
<evidence type="ECO:0000313" key="15">
    <source>
        <dbReference type="EMBL" id="ORC24470.1"/>
    </source>
</evidence>
<dbReference type="GO" id="GO:0005524">
    <property type="term" value="F:ATP binding"/>
    <property type="evidence" value="ECO:0007669"/>
    <property type="project" value="UniProtKB-KW"/>
</dbReference>
<dbReference type="PANTHER" id="PTHR43152:SF2">
    <property type="entry name" value="DRUG RESISTANCE ABC TRANSPORTER"/>
    <property type="match status" value="1"/>
</dbReference>
<evidence type="ECO:0000313" key="16">
    <source>
        <dbReference type="Proteomes" id="UP000192359"/>
    </source>
</evidence>
<dbReference type="InterPro" id="IPR027417">
    <property type="entry name" value="P-loop_NTPase"/>
</dbReference>
<dbReference type="GO" id="GO:0004518">
    <property type="term" value="F:nuclease activity"/>
    <property type="evidence" value="ECO:0007669"/>
    <property type="project" value="UniProtKB-KW"/>
</dbReference>
<keyword evidence="3" id="KW-0677">Repeat</keyword>
<dbReference type="GO" id="GO:0016887">
    <property type="term" value="F:ATP hydrolysis activity"/>
    <property type="evidence" value="ECO:0007669"/>
    <property type="project" value="InterPro"/>
</dbReference>
<evidence type="ECO:0000256" key="3">
    <source>
        <dbReference type="ARBA" id="ARBA00022737"/>
    </source>
</evidence>
<keyword evidence="5" id="KW-0227">DNA damage</keyword>
<dbReference type="SMART" id="SM00382">
    <property type="entry name" value="AAA"/>
    <property type="match status" value="2"/>
</dbReference>
<dbReference type="EMBL" id="LXWF01000003">
    <property type="protein sequence ID" value="ORC24470.1"/>
    <property type="molecule type" value="Genomic_DNA"/>
</dbReference>
<evidence type="ECO:0000256" key="11">
    <source>
        <dbReference type="ARBA" id="ARBA00038000"/>
    </source>
</evidence>
<dbReference type="Pfam" id="PF00005">
    <property type="entry name" value="ABC_tran"/>
    <property type="match status" value="1"/>
</dbReference>
<dbReference type="Gene3D" id="3.40.50.300">
    <property type="entry name" value="P-loop containing nucleotide triphosphate hydrolases"/>
    <property type="match status" value="2"/>
</dbReference>
<dbReference type="OrthoDB" id="9809851at2"/>
<evidence type="ECO:0000259" key="14">
    <source>
        <dbReference type="PROSITE" id="PS50893"/>
    </source>
</evidence>
<evidence type="ECO:0000256" key="5">
    <source>
        <dbReference type="ARBA" id="ARBA00022763"/>
    </source>
</evidence>
<keyword evidence="9" id="KW-0238">DNA-binding</keyword>
<evidence type="ECO:0000256" key="1">
    <source>
        <dbReference type="ARBA" id="ARBA00004496"/>
    </source>
</evidence>
<evidence type="ECO:0000256" key="4">
    <source>
        <dbReference type="ARBA" id="ARBA00022741"/>
    </source>
</evidence>
<evidence type="ECO:0000256" key="2">
    <source>
        <dbReference type="ARBA" id="ARBA00022490"/>
    </source>
</evidence>
<keyword evidence="6" id="KW-0228">DNA excision</keyword>
<keyword evidence="2" id="KW-0963">Cytoplasm</keyword>
<feature type="domain" description="ABC transporter" evidence="14">
    <location>
        <begin position="483"/>
        <end position="788"/>
    </location>
</feature>
<gene>
    <name evidence="15" type="ORF">A7979_09320</name>
</gene>
<evidence type="ECO:0000256" key="7">
    <source>
        <dbReference type="ARBA" id="ARBA00022840"/>
    </source>
</evidence>
<evidence type="ECO:0000256" key="13">
    <source>
        <dbReference type="ARBA" id="ARBA00042156"/>
    </source>
</evidence>
<dbReference type="PANTHER" id="PTHR43152">
    <property type="entry name" value="UVRABC SYSTEM PROTEIN A"/>
    <property type="match status" value="1"/>
</dbReference>
<organism evidence="15 16">
    <name type="scientific">Rothia nasimurium</name>
    <dbReference type="NCBI Taxonomy" id="85336"/>
    <lineage>
        <taxon>Bacteria</taxon>
        <taxon>Bacillati</taxon>
        <taxon>Actinomycetota</taxon>
        <taxon>Actinomycetes</taxon>
        <taxon>Micrococcales</taxon>
        <taxon>Micrococcaceae</taxon>
        <taxon>Rothia</taxon>
    </lineage>
</organism>
<proteinExistence type="inferred from homology"/>
<evidence type="ECO:0000256" key="6">
    <source>
        <dbReference type="ARBA" id="ARBA00022769"/>
    </source>
</evidence>
<accession>A0A1Y1RS47</accession>
<reference evidence="15 16" key="1">
    <citation type="submission" date="2016-05" db="EMBL/GenBank/DDBJ databases">
        <title>Draft genome sequence of a porcine commensal Rothia nasimurium.</title>
        <authorList>
            <person name="Gaiser R.A."/>
            <person name="Van Baarlen P."/>
            <person name="Wells J.M."/>
        </authorList>
    </citation>
    <scope>NUCLEOTIDE SEQUENCE [LARGE SCALE GENOMIC DNA]</scope>
    <source>
        <strain evidence="15 16">PT-32</strain>
    </source>
</reference>
<evidence type="ECO:0000256" key="8">
    <source>
        <dbReference type="ARBA" id="ARBA00022881"/>
    </source>
</evidence>
<keyword evidence="7" id="KW-0067">ATP-binding</keyword>
<dbReference type="GO" id="GO:0003677">
    <property type="term" value="F:DNA binding"/>
    <property type="evidence" value="ECO:0007669"/>
    <property type="project" value="UniProtKB-KW"/>
</dbReference>
<dbReference type="GO" id="GO:0005737">
    <property type="term" value="C:cytoplasm"/>
    <property type="evidence" value="ECO:0007669"/>
    <property type="project" value="UniProtKB-SubCell"/>
</dbReference>
<dbReference type="GO" id="GO:0006281">
    <property type="term" value="P:DNA repair"/>
    <property type="evidence" value="ECO:0007669"/>
    <property type="project" value="UniProtKB-KW"/>
</dbReference>
<dbReference type="Gene3D" id="1.20.1580.10">
    <property type="entry name" value="ABC transporter ATPase like domain"/>
    <property type="match status" value="2"/>
</dbReference>
<evidence type="ECO:0000256" key="9">
    <source>
        <dbReference type="ARBA" id="ARBA00023125"/>
    </source>
</evidence>
<dbReference type="Proteomes" id="UP000192359">
    <property type="component" value="Unassembled WGS sequence"/>
</dbReference>
<dbReference type="InterPro" id="IPR003439">
    <property type="entry name" value="ABC_transporter-like_ATP-bd"/>
</dbReference>
<evidence type="ECO:0000256" key="12">
    <source>
        <dbReference type="ARBA" id="ARBA00039316"/>
    </source>
</evidence>
<dbReference type="PROSITE" id="PS50893">
    <property type="entry name" value="ABC_TRANSPORTER_2"/>
    <property type="match status" value="2"/>
</dbReference>
<keyword evidence="10" id="KW-0234">DNA repair</keyword>
<dbReference type="Gene3D" id="1.10.8.280">
    <property type="entry name" value="ABC transporter ATPase domain-like"/>
    <property type="match status" value="1"/>
</dbReference>